<dbReference type="SUPFAM" id="SSF47413">
    <property type="entry name" value="lambda repressor-like DNA-binding domains"/>
    <property type="match status" value="1"/>
</dbReference>
<dbReference type="PANTHER" id="PTHR46558:SF13">
    <property type="entry name" value="HTH-TYPE TRANSCRIPTIONAL REGULATOR IMMR"/>
    <property type="match status" value="1"/>
</dbReference>
<dbReference type="Proteomes" id="UP000199242">
    <property type="component" value="Unassembled WGS sequence"/>
</dbReference>
<feature type="domain" description="HTH cro/C1-type" evidence="2">
    <location>
        <begin position="7"/>
        <end position="61"/>
    </location>
</feature>
<dbReference type="Pfam" id="PF12844">
    <property type="entry name" value="HTH_19"/>
    <property type="match status" value="1"/>
</dbReference>
<proteinExistence type="predicted"/>
<evidence type="ECO:0000313" key="4">
    <source>
        <dbReference type="Proteomes" id="UP000199242"/>
    </source>
</evidence>
<sequence>MSVGNNIKVLRNRSKKSQQEIADMLDVDRKTYAKWESDECEIKSSYIPKLAEIFDVEIGDLFDKELPKINISPVFNENNNSVNTAIIILTDKEAVEKLVEMLGSTIKKQN</sequence>
<dbReference type="InterPro" id="IPR001387">
    <property type="entry name" value="Cro/C1-type_HTH"/>
</dbReference>
<dbReference type="RefSeq" id="WP_089741893.1">
    <property type="nucleotide sequence ID" value="NZ_FNHD01000003.1"/>
</dbReference>
<evidence type="ECO:0000313" key="3">
    <source>
        <dbReference type="EMBL" id="SDL58526.1"/>
    </source>
</evidence>
<dbReference type="EMBL" id="FNHD01000003">
    <property type="protein sequence ID" value="SDL58526.1"/>
    <property type="molecule type" value="Genomic_DNA"/>
</dbReference>
<dbReference type="SMART" id="SM00530">
    <property type="entry name" value="HTH_XRE"/>
    <property type="match status" value="1"/>
</dbReference>
<organism evidence="3 4">
    <name type="scientific">Chryseobacterium taihuense</name>
    <dbReference type="NCBI Taxonomy" id="1141221"/>
    <lineage>
        <taxon>Bacteria</taxon>
        <taxon>Pseudomonadati</taxon>
        <taxon>Bacteroidota</taxon>
        <taxon>Flavobacteriia</taxon>
        <taxon>Flavobacteriales</taxon>
        <taxon>Weeksellaceae</taxon>
        <taxon>Chryseobacterium group</taxon>
        <taxon>Chryseobacterium</taxon>
    </lineage>
</organism>
<evidence type="ECO:0000256" key="1">
    <source>
        <dbReference type="ARBA" id="ARBA00023125"/>
    </source>
</evidence>
<dbReference type="InterPro" id="IPR010982">
    <property type="entry name" value="Lambda_DNA-bd_dom_sf"/>
</dbReference>
<keyword evidence="1 3" id="KW-0238">DNA-binding</keyword>
<dbReference type="Gene3D" id="1.10.260.40">
    <property type="entry name" value="lambda repressor-like DNA-binding domains"/>
    <property type="match status" value="1"/>
</dbReference>
<name>A0ABY0QQZ1_9FLAO</name>
<evidence type="ECO:0000259" key="2">
    <source>
        <dbReference type="PROSITE" id="PS50943"/>
    </source>
</evidence>
<keyword evidence="4" id="KW-1185">Reference proteome</keyword>
<dbReference type="CDD" id="cd00093">
    <property type="entry name" value="HTH_XRE"/>
    <property type="match status" value="1"/>
</dbReference>
<dbReference type="PROSITE" id="PS50943">
    <property type="entry name" value="HTH_CROC1"/>
    <property type="match status" value="1"/>
</dbReference>
<gene>
    <name evidence="3" type="ORF">SAMN05216273_1036</name>
</gene>
<protein>
    <submittedName>
        <fullName evidence="3">DNA-binding transcriptional regulator, XRE-family HTH domain</fullName>
    </submittedName>
</protein>
<dbReference type="PANTHER" id="PTHR46558">
    <property type="entry name" value="TRACRIPTIONAL REGULATORY PROTEIN-RELATED-RELATED"/>
    <property type="match status" value="1"/>
</dbReference>
<comment type="caution">
    <text evidence="3">The sequence shown here is derived from an EMBL/GenBank/DDBJ whole genome shotgun (WGS) entry which is preliminary data.</text>
</comment>
<reference evidence="3 4" key="1">
    <citation type="submission" date="2016-10" db="EMBL/GenBank/DDBJ databases">
        <authorList>
            <person name="Varghese N."/>
            <person name="Submissions S."/>
        </authorList>
    </citation>
    <scope>NUCLEOTIDE SEQUENCE [LARGE SCALE GENOMIC DNA]</scope>
    <source>
        <strain evidence="3 4">CGMCC 1.10941</strain>
    </source>
</reference>
<dbReference type="GO" id="GO:0003677">
    <property type="term" value="F:DNA binding"/>
    <property type="evidence" value="ECO:0007669"/>
    <property type="project" value="UniProtKB-KW"/>
</dbReference>
<accession>A0ABY0QQZ1</accession>